<accession>A0A2N7W409</accession>
<protein>
    <submittedName>
        <fullName evidence="2">Peptidoglycan-binding protein LysM</fullName>
    </submittedName>
</protein>
<evidence type="ECO:0000313" key="3">
    <source>
        <dbReference type="Proteomes" id="UP000235347"/>
    </source>
</evidence>
<reference evidence="2 3" key="1">
    <citation type="submission" date="2018-01" db="EMBL/GenBank/DDBJ databases">
        <title>Whole genome analyses suggest that Burkholderia sensu lato contains two further novel genera in the rhizoxinica-symbiotica group Mycetohabitans gen. nov., and Trinickia gen. nov.: implications for the evolution of diazotrophy and nodulation in the Burkholderiaceae.</title>
        <authorList>
            <person name="Estrada-de los Santos P."/>
            <person name="Palmer M."/>
            <person name="Chavez-Ramirez B."/>
            <person name="Beukes C."/>
            <person name="Steenkamp E.T."/>
            <person name="Hirsch A.M."/>
            <person name="Manyaka P."/>
            <person name="Maluk M."/>
            <person name="Lafos M."/>
            <person name="Crook M."/>
            <person name="Gross E."/>
            <person name="Simon M.F."/>
            <person name="Bueno dos Reis Junior F."/>
            <person name="Poole P.S."/>
            <person name="Venter S.N."/>
            <person name="James E.K."/>
        </authorList>
    </citation>
    <scope>NUCLEOTIDE SEQUENCE [LARGE SCALE GENOMIC DNA]</scope>
    <source>
        <strain evidence="2 3">GP25-8</strain>
    </source>
</reference>
<dbReference type="AlphaFoldDB" id="A0A2N7W409"/>
<comment type="caution">
    <text evidence="2">The sequence shown here is derived from an EMBL/GenBank/DDBJ whole genome shotgun (WGS) entry which is preliminary data.</text>
</comment>
<dbReference type="EMBL" id="PNYB01000011">
    <property type="protein sequence ID" value="PMS24147.1"/>
    <property type="molecule type" value="Genomic_DNA"/>
</dbReference>
<evidence type="ECO:0000259" key="1">
    <source>
        <dbReference type="Pfam" id="PF19266"/>
    </source>
</evidence>
<proteinExistence type="predicted"/>
<organism evidence="2 3">
    <name type="scientific">Trinickia soli</name>
    <dbReference type="NCBI Taxonomy" id="380675"/>
    <lineage>
        <taxon>Bacteria</taxon>
        <taxon>Pseudomonadati</taxon>
        <taxon>Pseudomonadota</taxon>
        <taxon>Betaproteobacteria</taxon>
        <taxon>Burkholderiales</taxon>
        <taxon>Burkholderiaceae</taxon>
        <taxon>Trinickia</taxon>
    </lineage>
</organism>
<feature type="domain" description="Contractile injection system tube protein N-terminal" evidence="1">
    <location>
        <begin position="5"/>
        <end position="131"/>
    </location>
</feature>
<sequence>MKVKHKHIEVMYNPEELSLSQRASVDGEGNNVWFSRTQPEDLVVTLFFDTYEKGSDVRKKTNDILALTEPWPAKKGAKVPPTVRFMWADHLFTGIVTHVAQRFTMFLPTGAPVRAELTVTFKEVLNDKQEIAAKGLDNCRALYTVIGSDRLGSIAYNTVGDLSQWRLIAEANGIYDPIGFPGHAWTGRTIAIPDTDNVTFEPKGASDYV</sequence>
<name>A0A2N7W409_9BURK</name>
<evidence type="ECO:0000313" key="2">
    <source>
        <dbReference type="EMBL" id="PMS24147.1"/>
    </source>
</evidence>
<dbReference type="Pfam" id="PF19266">
    <property type="entry name" value="CIS_tube"/>
    <property type="match status" value="1"/>
</dbReference>
<gene>
    <name evidence="2" type="ORF">C0Z19_14585</name>
</gene>
<keyword evidence="3" id="KW-1185">Reference proteome</keyword>
<dbReference type="Proteomes" id="UP000235347">
    <property type="component" value="Unassembled WGS sequence"/>
</dbReference>
<dbReference type="InterPro" id="IPR045361">
    <property type="entry name" value="CIS_tube_prot_N"/>
</dbReference>